<dbReference type="InterPro" id="IPR001841">
    <property type="entry name" value="Znf_RING"/>
</dbReference>
<dbReference type="Pfam" id="PF00097">
    <property type="entry name" value="zf-C3HC4"/>
    <property type="match status" value="1"/>
</dbReference>
<dbReference type="SUPFAM" id="SSF57850">
    <property type="entry name" value="RING/U-box"/>
    <property type="match status" value="1"/>
</dbReference>
<keyword evidence="9" id="KW-1185">Reference proteome</keyword>
<evidence type="ECO:0000256" key="3">
    <source>
        <dbReference type="ARBA" id="ARBA00022833"/>
    </source>
</evidence>
<organism evidence="8 9">
    <name type="scientific">Pterulicium gracile</name>
    <dbReference type="NCBI Taxonomy" id="1884261"/>
    <lineage>
        <taxon>Eukaryota</taxon>
        <taxon>Fungi</taxon>
        <taxon>Dikarya</taxon>
        <taxon>Basidiomycota</taxon>
        <taxon>Agaricomycotina</taxon>
        <taxon>Agaricomycetes</taxon>
        <taxon>Agaricomycetidae</taxon>
        <taxon>Agaricales</taxon>
        <taxon>Pleurotineae</taxon>
        <taxon>Pterulaceae</taxon>
        <taxon>Pterulicium</taxon>
    </lineage>
</organism>
<dbReference type="PROSITE" id="PS50089">
    <property type="entry name" value="ZF_RING_2"/>
    <property type="match status" value="1"/>
</dbReference>
<accession>A0A5C3R1Y9</accession>
<name>A0A5C3R1Y9_9AGAR</name>
<evidence type="ECO:0000313" key="9">
    <source>
        <dbReference type="Proteomes" id="UP000305067"/>
    </source>
</evidence>
<dbReference type="InterPro" id="IPR013083">
    <property type="entry name" value="Znf_RING/FYVE/PHD"/>
</dbReference>
<dbReference type="Gene3D" id="3.30.40.10">
    <property type="entry name" value="Zinc/RING finger domain, C3HC4 (zinc finger)"/>
    <property type="match status" value="1"/>
</dbReference>
<feature type="domain" description="RING-type" evidence="7">
    <location>
        <begin position="146"/>
        <end position="234"/>
    </location>
</feature>
<evidence type="ECO:0000256" key="6">
    <source>
        <dbReference type="SAM" id="MobiDB-lite"/>
    </source>
</evidence>
<dbReference type="EMBL" id="ML178818">
    <property type="protein sequence ID" value="TFL04754.1"/>
    <property type="molecule type" value="Genomic_DNA"/>
</dbReference>
<evidence type="ECO:0000259" key="7">
    <source>
        <dbReference type="PROSITE" id="PS50089"/>
    </source>
</evidence>
<reference evidence="8 9" key="1">
    <citation type="journal article" date="2019" name="Nat. Ecol. Evol.">
        <title>Megaphylogeny resolves global patterns of mushroom evolution.</title>
        <authorList>
            <person name="Varga T."/>
            <person name="Krizsan K."/>
            <person name="Foldi C."/>
            <person name="Dima B."/>
            <person name="Sanchez-Garcia M."/>
            <person name="Sanchez-Ramirez S."/>
            <person name="Szollosi G.J."/>
            <person name="Szarkandi J.G."/>
            <person name="Papp V."/>
            <person name="Albert L."/>
            <person name="Andreopoulos W."/>
            <person name="Angelini C."/>
            <person name="Antonin V."/>
            <person name="Barry K.W."/>
            <person name="Bougher N.L."/>
            <person name="Buchanan P."/>
            <person name="Buyck B."/>
            <person name="Bense V."/>
            <person name="Catcheside P."/>
            <person name="Chovatia M."/>
            <person name="Cooper J."/>
            <person name="Damon W."/>
            <person name="Desjardin D."/>
            <person name="Finy P."/>
            <person name="Geml J."/>
            <person name="Haridas S."/>
            <person name="Hughes K."/>
            <person name="Justo A."/>
            <person name="Karasinski D."/>
            <person name="Kautmanova I."/>
            <person name="Kiss B."/>
            <person name="Kocsube S."/>
            <person name="Kotiranta H."/>
            <person name="LaButti K.M."/>
            <person name="Lechner B.E."/>
            <person name="Liimatainen K."/>
            <person name="Lipzen A."/>
            <person name="Lukacs Z."/>
            <person name="Mihaltcheva S."/>
            <person name="Morgado L.N."/>
            <person name="Niskanen T."/>
            <person name="Noordeloos M.E."/>
            <person name="Ohm R.A."/>
            <person name="Ortiz-Santana B."/>
            <person name="Ovrebo C."/>
            <person name="Racz N."/>
            <person name="Riley R."/>
            <person name="Savchenko A."/>
            <person name="Shiryaev A."/>
            <person name="Soop K."/>
            <person name="Spirin V."/>
            <person name="Szebenyi C."/>
            <person name="Tomsovsky M."/>
            <person name="Tulloss R.E."/>
            <person name="Uehling J."/>
            <person name="Grigoriev I.V."/>
            <person name="Vagvolgyi C."/>
            <person name="Papp T."/>
            <person name="Martin F.M."/>
            <person name="Miettinen O."/>
            <person name="Hibbett D.S."/>
            <person name="Nagy L.G."/>
        </authorList>
    </citation>
    <scope>NUCLEOTIDE SEQUENCE [LARGE SCALE GENOMIC DNA]</scope>
    <source>
        <strain evidence="8 9">CBS 309.79</strain>
    </source>
</reference>
<dbReference type="SMART" id="SM00184">
    <property type="entry name" value="RING"/>
    <property type="match status" value="1"/>
</dbReference>
<feature type="compositionally biased region" description="Basic residues" evidence="6">
    <location>
        <begin position="53"/>
        <end position="66"/>
    </location>
</feature>
<evidence type="ECO:0000313" key="8">
    <source>
        <dbReference type="EMBL" id="TFL04754.1"/>
    </source>
</evidence>
<dbReference type="STRING" id="1884261.A0A5C3R1Y9"/>
<evidence type="ECO:0000256" key="4">
    <source>
        <dbReference type="PROSITE-ProRule" id="PRU00175"/>
    </source>
</evidence>
<protein>
    <recommendedName>
        <fullName evidence="7">RING-type domain-containing protein</fullName>
    </recommendedName>
</protein>
<dbReference type="GO" id="GO:0008270">
    <property type="term" value="F:zinc ion binding"/>
    <property type="evidence" value="ECO:0007669"/>
    <property type="project" value="UniProtKB-KW"/>
</dbReference>
<proteinExistence type="predicted"/>
<gene>
    <name evidence="8" type="ORF">BDV98DRAFT_602173</name>
</gene>
<dbReference type="InterPro" id="IPR017907">
    <property type="entry name" value="Znf_RING_CS"/>
</dbReference>
<keyword evidence="5" id="KW-0175">Coiled coil</keyword>
<dbReference type="AlphaFoldDB" id="A0A5C3R1Y9"/>
<dbReference type="InterPro" id="IPR018957">
    <property type="entry name" value="Znf_C3HC4_RING-type"/>
</dbReference>
<feature type="region of interest" description="Disordered" evidence="6">
    <location>
        <begin position="50"/>
        <end position="69"/>
    </location>
</feature>
<dbReference type="PROSITE" id="PS00518">
    <property type="entry name" value="ZF_RING_1"/>
    <property type="match status" value="1"/>
</dbReference>
<feature type="coiled-coil region" evidence="5">
    <location>
        <begin position="91"/>
        <end position="129"/>
    </location>
</feature>
<keyword evidence="2 4" id="KW-0863">Zinc-finger</keyword>
<dbReference type="OrthoDB" id="3219336at2759"/>
<evidence type="ECO:0000256" key="5">
    <source>
        <dbReference type="SAM" id="Coils"/>
    </source>
</evidence>
<evidence type="ECO:0000256" key="1">
    <source>
        <dbReference type="ARBA" id="ARBA00022723"/>
    </source>
</evidence>
<feature type="region of interest" description="Disordered" evidence="6">
    <location>
        <begin position="1"/>
        <end position="22"/>
    </location>
</feature>
<dbReference type="Proteomes" id="UP000305067">
    <property type="component" value="Unassembled WGS sequence"/>
</dbReference>
<keyword evidence="3" id="KW-0862">Zinc</keyword>
<evidence type="ECO:0000256" key="2">
    <source>
        <dbReference type="ARBA" id="ARBA00022771"/>
    </source>
</evidence>
<keyword evidence="1" id="KW-0479">Metal-binding</keyword>
<sequence length="286" mass="31757">MAPDRVSRTRSGRKDTVQTTLRVSPRRGSTNAIVVESSLFDAGLEILSGSSKKPIKQTKSNKRKHTVPADAEVVEISSDEEPLAPPPSAEVKRLTAQLHKVQKQLAQTKASAEKEKAKLAKEIAELKQCGGKTALDATELEDTVTCEICASTMWAPYITPNCGHSFCGTCLQEWFAKILSTHLQRHPAYSVATLHRLPAQLQLDVLHHPPDAIDIRRPQYGYLPDPQFTCPHCRTRISKPPTVNRALQTIGRLGAKAASENSPKKATRPVTQERLWGKFFPKHMFW</sequence>